<evidence type="ECO:0000256" key="1">
    <source>
        <dbReference type="ARBA" id="ARBA00022603"/>
    </source>
</evidence>
<keyword evidence="4" id="KW-1185">Reference proteome</keyword>
<protein>
    <submittedName>
        <fullName evidence="3">16S rRNA (Guanine(966)-N(2))-methyltransferase RsmD</fullName>
    </submittedName>
</protein>
<dbReference type="SUPFAM" id="SSF53335">
    <property type="entry name" value="S-adenosyl-L-methionine-dependent methyltransferases"/>
    <property type="match status" value="1"/>
</dbReference>
<gene>
    <name evidence="3" type="primary">rsmD</name>
    <name evidence="3" type="ORF">GCM10022223_08800</name>
</gene>
<dbReference type="Proteomes" id="UP001501074">
    <property type="component" value="Unassembled WGS sequence"/>
</dbReference>
<dbReference type="CDD" id="cd02440">
    <property type="entry name" value="AdoMet_MTases"/>
    <property type="match status" value="1"/>
</dbReference>
<dbReference type="PANTHER" id="PTHR43542">
    <property type="entry name" value="METHYLTRANSFERASE"/>
    <property type="match status" value="1"/>
</dbReference>
<dbReference type="InterPro" id="IPR029063">
    <property type="entry name" value="SAM-dependent_MTases_sf"/>
</dbReference>
<dbReference type="EMBL" id="BAAAZO010000001">
    <property type="protein sequence ID" value="GAA3595855.1"/>
    <property type="molecule type" value="Genomic_DNA"/>
</dbReference>
<dbReference type="PANTHER" id="PTHR43542:SF1">
    <property type="entry name" value="METHYLTRANSFERASE"/>
    <property type="match status" value="1"/>
</dbReference>
<dbReference type="NCBIfam" id="TIGR00095">
    <property type="entry name" value="16S rRNA (guanine(966)-N(2))-methyltransferase RsmD"/>
    <property type="match status" value="1"/>
</dbReference>
<dbReference type="InterPro" id="IPR004398">
    <property type="entry name" value="RNA_MeTrfase_RsmD"/>
</dbReference>
<evidence type="ECO:0000313" key="4">
    <source>
        <dbReference type="Proteomes" id="UP001501074"/>
    </source>
</evidence>
<dbReference type="RefSeq" id="WP_231487403.1">
    <property type="nucleotide sequence ID" value="NZ_BAAAZO010000001.1"/>
</dbReference>
<dbReference type="PIRSF" id="PIRSF004553">
    <property type="entry name" value="CHP00095"/>
    <property type="match status" value="1"/>
</dbReference>
<keyword evidence="2" id="KW-0808">Transferase</keyword>
<evidence type="ECO:0000256" key="2">
    <source>
        <dbReference type="ARBA" id="ARBA00022679"/>
    </source>
</evidence>
<sequence>MTRIIAGSAGGRTLVVPRGDATRPTSDRTREALFGSLDARGLIDGLRVLDLFCGSGALGLEAMSRGATEVILVDSGRPAVDAARQNVSTLKFPGASVVMSPVQKFLDGRASAPVGLVFADPPYPLTEDELETLLASLATNGWLAEEATVVVERSRRSPEPRWPTGLHREAHRRYGDTSVWQAVWDPDPAASA</sequence>
<reference evidence="4" key="1">
    <citation type="journal article" date="2019" name="Int. J. Syst. Evol. Microbiol.">
        <title>The Global Catalogue of Microorganisms (GCM) 10K type strain sequencing project: providing services to taxonomists for standard genome sequencing and annotation.</title>
        <authorList>
            <consortium name="The Broad Institute Genomics Platform"/>
            <consortium name="The Broad Institute Genome Sequencing Center for Infectious Disease"/>
            <person name="Wu L."/>
            <person name="Ma J."/>
        </authorList>
    </citation>
    <scope>NUCLEOTIDE SEQUENCE [LARGE SCALE GENOMIC DNA]</scope>
    <source>
        <strain evidence="4">JCM 16902</strain>
    </source>
</reference>
<dbReference type="InterPro" id="IPR002052">
    <property type="entry name" value="DNA_methylase_N6_adenine_CS"/>
</dbReference>
<dbReference type="Gene3D" id="3.40.50.150">
    <property type="entry name" value="Vaccinia Virus protein VP39"/>
    <property type="match status" value="1"/>
</dbReference>
<comment type="caution">
    <text evidence="3">The sequence shown here is derived from an EMBL/GenBank/DDBJ whole genome shotgun (WGS) entry which is preliminary data.</text>
</comment>
<organism evidence="3 4">
    <name type="scientific">Kineosporia mesophila</name>
    <dbReference type="NCBI Taxonomy" id="566012"/>
    <lineage>
        <taxon>Bacteria</taxon>
        <taxon>Bacillati</taxon>
        <taxon>Actinomycetota</taxon>
        <taxon>Actinomycetes</taxon>
        <taxon>Kineosporiales</taxon>
        <taxon>Kineosporiaceae</taxon>
        <taxon>Kineosporia</taxon>
    </lineage>
</organism>
<name>A0ABP6Z0R5_9ACTN</name>
<dbReference type="PROSITE" id="PS00092">
    <property type="entry name" value="N6_MTASE"/>
    <property type="match status" value="1"/>
</dbReference>
<dbReference type="Pfam" id="PF03602">
    <property type="entry name" value="Cons_hypoth95"/>
    <property type="match status" value="1"/>
</dbReference>
<keyword evidence="1" id="KW-0489">Methyltransferase</keyword>
<evidence type="ECO:0000313" key="3">
    <source>
        <dbReference type="EMBL" id="GAA3595855.1"/>
    </source>
</evidence>
<proteinExistence type="predicted"/>
<accession>A0ABP6Z0R5</accession>